<accession>A0ABN3F2T6</accession>
<keyword evidence="3" id="KW-1185">Reference proteome</keyword>
<dbReference type="EMBL" id="BAAATR010000130">
    <property type="protein sequence ID" value="GAA2283778.1"/>
    <property type="molecule type" value="Genomic_DNA"/>
</dbReference>
<dbReference type="PANTHER" id="PTHR43355:SF2">
    <property type="entry name" value="FLAVIN REDUCTASE (NADPH)"/>
    <property type="match status" value="1"/>
</dbReference>
<dbReference type="SUPFAM" id="SSF51735">
    <property type="entry name" value="NAD(P)-binding Rossmann-fold domains"/>
    <property type="match status" value="1"/>
</dbReference>
<gene>
    <name evidence="2" type="ORF">GCM10010430_81260</name>
</gene>
<feature type="domain" description="NAD(P)-binding" evidence="1">
    <location>
        <begin position="38"/>
        <end position="231"/>
    </location>
</feature>
<comment type="caution">
    <text evidence="2">The sequence shown here is derived from an EMBL/GenBank/DDBJ whole genome shotgun (WGS) entry which is preliminary data.</text>
</comment>
<evidence type="ECO:0000259" key="1">
    <source>
        <dbReference type="Pfam" id="PF13460"/>
    </source>
</evidence>
<evidence type="ECO:0000313" key="3">
    <source>
        <dbReference type="Proteomes" id="UP001500305"/>
    </source>
</evidence>
<dbReference type="Pfam" id="PF13460">
    <property type="entry name" value="NAD_binding_10"/>
    <property type="match status" value="1"/>
</dbReference>
<dbReference type="InterPro" id="IPR036291">
    <property type="entry name" value="NAD(P)-bd_dom_sf"/>
</dbReference>
<dbReference type="InterPro" id="IPR016040">
    <property type="entry name" value="NAD(P)-bd_dom"/>
</dbReference>
<sequence length="246" mass="26171">MSLKRPISRSVVKHPATLRIQHDQPELESLLSKIALFGATGTIGSRILDEALRRGHQVTAAVRDPAKVTTSHPALTVTYGDVLDPESVAEVAKGQDVVVSAVGGGDGPGHIATIRPAAESLVEGLRSLGGDAPRLIAVGGAGSLRKPDGTQVWDTEGLPIALLQIMHAHGDALDFYRTVSDVRWTNFSPAATIEPGERTGTYRTATDDLVVDEDGISRISIEDYALALLDEIEQPAHRGERFTAGY</sequence>
<dbReference type="Proteomes" id="UP001500305">
    <property type="component" value="Unassembled WGS sequence"/>
</dbReference>
<dbReference type="InterPro" id="IPR051606">
    <property type="entry name" value="Polyketide_Oxido-like"/>
</dbReference>
<dbReference type="PANTHER" id="PTHR43355">
    <property type="entry name" value="FLAVIN REDUCTASE (NADPH)"/>
    <property type="match status" value="1"/>
</dbReference>
<dbReference type="CDD" id="cd05244">
    <property type="entry name" value="BVR-B_like_SDR_a"/>
    <property type="match status" value="1"/>
</dbReference>
<protein>
    <submittedName>
        <fullName evidence="2">NAD(P)H-binding protein</fullName>
    </submittedName>
</protein>
<reference evidence="2 3" key="1">
    <citation type="journal article" date="2019" name="Int. J. Syst. Evol. Microbiol.">
        <title>The Global Catalogue of Microorganisms (GCM) 10K type strain sequencing project: providing services to taxonomists for standard genome sequencing and annotation.</title>
        <authorList>
            <consortium name="The Broad Institute Genomics Platform"/>
            <consortium name="The Broad Institute Genome Sequencing Center for Infectious Disease"/>
            <person name="Wu L."/>
            <person name="Ma J."/>
        </authorList>
    </citation>
    <scope>NUCLEOTIDE SEQUENCE [LARGE SCALE GENOMIC DNA]</scope>
    <source>
        <strain evidence="2 3">JCM 7356</strain>
    </source>
</reference>
<proteinExistence type="predicted"/>
<name>A0ABN3F2T6_9ACTN</name>
<dbReference type="Gene3D" id="3.40.50.720">
    <property type="entry name" value="NAD(P)-binding Rossmann-like Domain"/>
    <property type="match status" value="1"/>
</dbReference>
<evidence type="ECO:0000313" key="2">
    <source>
        <dbReference type="EMBL" id="GAA2283778.1"/>
    </source>
</evidence>
<organism evidence="2 3">
    <name type="scientific">Kitasatospora cystarginea</name>
    <dbReference type="NCBI Taxonomy" id="58350"/>
    <lineage>
        <taxon>Bacteria</taxon>
        <taxon>Bacillati</taxon>
        <taxon>Actinomycetota</taxon>
        <taxon>Actinomycetes</taxon>
        <taxon>Kitasatosporales</taxon>
        <taxon>Streptomycetaceae</taxon>
        <taxon>Kitasatospora</taxon>
    </lineage>
</organism>